<evidence type="ECO:0000313" key="3">
    <source>
        <dbReference type="Proteomes" id="UP000677913"/>
    </source>
</evidence>
<dbReference type="Proteomes" id="UP000677913">
    <property type="component" value="Unassembled WGS sequence"/>
</dbReference>
<proteinExistence type="predicted"/>
<dbReference type="AlphaFoldDB" id="A0A8J7WU69"/>
<accession>A0A8J7WU69</accession>
<name>A0A8J7WU69_9ACTN</name>
<protein>
    <submittedName>
        <fullName evidence="2">Uncharacterized protein</fullName>
    </submittedName>
</protein>
<evidence type="ECO:0000256" key="1">
    <source>
        <dbReference type="SAM" id="MobiDB-lite"/>
    </source>
</evidence>
<reference evidence="2" key="1">
    <citation type="submission" date="2021-04" db="EMBL/GenBank/DDBJ databases">
        <title>Genome based classification of Actinospica acidithermotolerans sp. nov., an actinobacterium isolated from an Indonesian hot spring.</title>
        <authorList>
            <person name="Kusuma A.B."/>
            <person name="Putra K.E."/>
            <person name="Nafisah S."/>
            <person name="Loh J."/>
            <person name="Nouioui I."/>
            <person name="Goodfellow M."/>
        </authorList>
    </citation>
    <scope>NUCLEOTIDE SEQUENCE</scope>
    <source>
        <strain evidence="2">DSM 45618</strain>
    </source>
</reference>
<comment type="caution">
    <text evidence="2">The sequence shown here is derived from an EMBL/GenBank/DDBJ whole genome shotgun (WGS) entry which is preliminary data.</text>
</comment>
<evidence type="ECO:0000313" key="2">
    <source>
        <dbReference type="EMBL" id="MBS2966552.1"/>
    </source>
</evidence>
<feature type="region of interest" description="Disordered" evidence="1">
    <location>
        <begin position="37"/>
        <end position="58"/>
    </location>
</feature>
<organism evidence="2 3">
    <name type="scientific">Actinocrinis puniceicyclus</name>
    <dbReference type="NCBI Taxonomy" id="977794"/>
    <lineage>
        <taxon>Bacteria</taxon>
        <taxon>Bacillati</taxon>
        <taxon>Actinomycetota</taxon>
        <taxon>Actinomycetes</taxon>
        <taxon>Catenulisporales</taxon>
        <taxon>Actinospicaceae</taxon>
        <taxon>Actinocrinis</taxon>
    </lineage>
</organism>
<dbReference type="RefSeq" id="WP_211471737.1">
    <property type="nucleotide sequence ID" value="NZ_JAGSXH010000162.1"/>
</dbReference>
<sequence length="58" mass="6801">MPWQDPWSRHTALLKQRRHRARTQVCGVICVDGAFGKDKAQRRRDRDNPRVSDLTAKD</sequence>
<dbReference type="EMBL" id="JAGSXH010000162">
    <property type="protein sequence ID" value="MBS2966552.1"/>
    <property type="molecule type" value="Genomic_DNA"/>
</dbReference>
<gene>
    <name evidence="2" type="ORF">KGA66_26170</name>
</gene>
<keyword evidence="3" id="KW-1185">Reference proteome</keyword>